<evidence type="ECO:0000256" key="4">
    <source>
        <dbReference type="ARBA" id="ARBA00022692"/>
    </source>
</evidence>
<evidence type="ECO:0000256" key="1">
    <source>
        <dbReference type="ARBA" id="ARBA00004651"/>
    </source>
</evidence>
<dbReference type="STRING" id="1423726.FC07_GL000381"/>
<keyword evidence="4 7" id="KW-0812">Transmembrane</keyword>
<evidence type="ECO:0000256" key="2">
    <source>
        <dbReference type="ARBA" id="ARBA00010792"/>
    </source>
</evidence>
<reference evidence="9 10" key="1">
    <citation type="journal article" date="2015" name="Genome Announc.">
        <title>Expanding the biotechnology potential of lactobacilli through comparative genomics of 213 strains and associated genera.</title>
        <authorList>
            <person name="Sun Z."/>
            <person name="Harris H.M."/>
            <person name="McCann A."/>
            <person name="Guo C."/>
            <person name="Argimon S."/>
            <person name="Zhang W."/>
            <person name="Yang X."/>
            <person name="Jeffery I.B."/>
            <person name="Cooney J.C."/>
            <person name="Kagawa T.F."/>
            <person name="Liu W."/>
            <person name="Song Y."/>
            <person name="Salvetti E."/>
            <person name="Wrobel A."/>
            <person name="Rasinkangas P."/>
            <person name="Parkhill J."/>
            <person name="Rea M.C."/>
            <person name="O'Sullivan O."/>
            <person name="Ritari J."/>
            <person name="Douillard F.P."/>
            <person name="Paul Ross R."/>
            <person name="Yang R."/>
            <person name="Briner A.E."/>
            <person name="Felis G.E."/>
            <person name="de Vos W.M."/>
            <person name="Barrangou R."/>
            <person name="Klaenhammer T.R."/>
            <person name="Caufield P.W."/>
            <person name="Cui Y."/>
            <person name="Zhang H."/>
            <person name="O'Toole P.W."/>
        </authorList>
    </citation>
    <scope>NUCLEOTIDE SEQUENCE [LARGE SCALE GENOMIC DNA]</scope>
    <source>
        <strain evidence="9 10">DSM 20003</strain>
    </source>
</reference>
<keyword evidence="10" id="KW-1185">Reference proteome</keyword>
<gene>
    <name evidence="9" type="ORF">FC07_GL000381</name>
</gene>
<protein>
    <submittedName>
        <fullName evidence="9">SNARE associated Golgi protein</fullName>
    </submittedName>
</protein>
<keyword evidence="5 7" id="KW-1133">Transmembrane helix</keyword>
<feature type="transmembrane region" description="Helical" evidence="7">
    <location>
        <begin position="157"/>
        <end position="176"/>
    </location>
</feature>
<proteinExistence type="inferred from homology"/>
<keyword evidence="3 7" id="KW-1003">Cell membrane</keyword>
<dbReference type="GO" id="GO:0005886">
    <property type="term" value="C:plasma membrane"/>
    <property type="evidence" value="ECO:0007669"/>
    <property type="project" value="UniProtKB-SubCell"/>
</dbReference>
<evidence type="ECO:0000256" key="3">
    <source>
        <dbReference type="ARBA" id="ARBA00022475"/>
    </source>
</evidence>
<dbReference type="Pfam" id="PF09335">
    <property type="entry name" value="VTT_dom"/>
    <property type="match status" value="1"/>
</dbReference>
<comment type="similarity">
    <text evidence="2 7">Belongs to the DedA family.</text>
</comment>
<dbReference type="Proteomes" id="UP000051461">
    <property type="component" value="Unassembled WGS sequence"/>
</dbReference>
<keyword evidence="6 7" id="KW-0472">Membrane</keyword>
<dbReference type="PANTHER" id="PTHR30353">
    <property type="entry name" value="INNER MEMBRANE PROTEIN DEDA-RELATED"/>
    <property type="match status" value="1"/>
</dbReference>
<dbReference type="InterPro" id="IPR032816">
    <property type="entry name" value="VTT_dom"/>
</dbReference>
<comment type="subcellular location">
    <subcellularLocation>
        <location evidence="1 7">Cell membrane</location>
        <topology evidence="1 7">Multi-pass membrane protein</topology>
    </subcellularLocation>
</comment>
<evidence type="ECO:0000256" key="6">
    <source>
        <dbReference type="ARBA" id="ARBA00023136"/>
    </source>
</evidence>
<accession>A0A0R1GKK8</accession>
<feature type="domain" description="VTT" evidence="8">
    <location>
        <begin position="46"/>
        <end position="174"/>
    </location>
</feature>
<dbReference type="RefSeq" id="WP_057904892.1">
    <property type="nucleotide sequence ID" value="NZ_AZDA01000090.1"/>
</dbReference>
<evidence type="ECO:0000313" key="9">
    <source>
        <dbReference type="EMBL" id="KRK34630.1"/>
    </source>
</evidence>
<dbReference type="AlphaFoldDB" id="A0A0R1GKK8"/>
<sequence length="217" mass="24111">MSALIDFVLHIDNHLVNIVNTFGNSSYFILFAIIFIETGVVILPFLPGDSLLFAAAALAANPVYHLHISWFVIAFLIACIAGDSSNYWIGHNAEKILSRFTWFKRFLNEDSLAKGQEFFEKHGAMSIILARFMPIIRTFVPFVAAGSGFPYRKFVRYNLIACFAWVFICSAAGYFFGNIPVVKAHFSAVIIGIVVVSLIPAIVGFLKTKFASKSARI</sequence>
<dbReference type="InterPro" id="IPR032818">
    <property type="entry name" value="DedA-like"/>
</dbReference>
<dbReference type="PATRIC" id="fig|1423726.3.peg.399"/>
<feature type="transmembrane region" description="Helical" evidence="7">
    <location>
        <begin position="67"/>
        <end position="89"/>
    </location>
</feature>
<feature type="transmembrane region" description="Helical" evidence="7">
    <location>
        <begin position="188"/>
        <end position="206"/>
    </location>
</feature>
<evidence type="ECO:0000313" key="10">
    <source>
        <dbReference type="Proteomes" id="UP000051461"/>
    </source>
</evidence>
<dbReference type="EMBL" id="AZDA01000090">
    <property type="protein sequence ID" value="KRK34630.1"/>
    <property type="molecule type" value="Genomic_DNA"/>
</dbReference>
<evidence type="ECO:0000256" key="7">
    <source>
        <dbReference type="RuleBase" id="RU367016"/>
    </source>
</evidence>
<evidence type="ECO:0000259" key="8">
    <source>
        <dbReference type="Pfam" id="PF09335"/>
    </source>
</evidence>
<evidence type="ECO:0000256" key="5">
    <source>
        <dbReference type="ARBA" id="ARBA00022989"/>
    </source>
</evidence>
<dbReference type="PANTHER" id="PTHR30353:SF0">
    <property type="entry name" value="TRANSMEMBRANE PROTEIN"/>
    <property type="match status" value="1"/>
</dbReference>
<dbReference type="OrthoDB" id="9813426at2"/>
<organism evidence="9 10">
    <name type="scientific">Loigolactobacillus bifermentans DSM 20003</name>
    <dbReference type="NCBI Taxonomy" id="1423726"/>
    <lineage>
        <taxon>Bacteria</taxon>
        <taxon>Bacillati</taxon>
        <taxon>Bacillota</taxon>
        <taxon>Bacilli</taxon>
        <taxon>Lactobacillales</taxon>
        <taxon>Lactobacillaceae</taxon>
        <taxon>Loigolactobacillus</taxon>
    </lineage>
</organism>
<feature type="transmembrane region" description="Helical" evidence="7">
    <location>
        <begin position="27"/>
        <end position="47"/>
    </location>
</feature>
<comment type="caution">
    <text evidence="9">The sequence shown here is derived from an EMBL/GenBank/DDBJ whole genome shotgun (WGS) entry which is preliminary data.</text>
</comment>
<name>A0A0R1GKK8_9LACO</name>